<feature type="transmembrane region" description="Helical" evidence="12">
    <location>
        <begin position="170"/>
        <end position="190"/>
    </location>
</feature>
<keyword evidence="5" id="KW-1003">Cell membrane</keyword>
<feature type="transmembrane region" description="Helical" evidence="12">
    <location>
        <begin position="320"/>
        <end position="337"/>
    </location>
</feature>
<evidence type="ECO:0000256" key="1">
    <source>
        <dbReference type="ARBA" id="ARBA00003019"/>
    </source>
</evidence>
<evidence type="ECO:0000256" key="12">
    <source>
        <dbReference type="SAM" id="Phobius"/>
    </source>
</evidence>
<keyword evidence="9 12" id="KW-0472">Membrane</keyword>
<keyword evidence="4" id="KW-0813">Transport</keyword>
<evidence type="ECO:0000256" key="9">
    <source>
        <dbReference type="ARBA" id="ARBA00023136"/>
    </source>
</evidence>
<accession>A0A7S3VHM5</accession>
<comment type="subcellular location">
    <subcellularLocation>
        <location evidence="2">Cell membrane</location>
        <topology evidence="2">Multi-pass membrane protein</topology>
    </subcellularLocation>
</comment>
<evidence type="ECO:0000256" key="10">
    <source>
        <dbReference type="ARBA" id="ARBA00030646"/>
    </source>
</evidence>
<dbReference type="Gene3D" id="1.20.1250.20">
    <property type="entry name" value="MFS general substrate transporter like domains"/>
    <property type="match status" value="1"/>
</dbReference>
<feature type="transmembrane region" description="Helical" evidence="12">
    <location>
        <begin position="288"/>
        <end position="308"/>
    </location>
</feature>
<dbReference type="InterPro" id="IPR036259">
    <property type="entry name" value="MFS_trans_sf"/>
</dbReference>
<feature type="transmembrane region" description="Helical" evidence="12">
    <location>
        <begin position="397"/>
        <end position="415"/>
    </location>
</feature>
<dbReference type="PANTHER" id="PTHR23516">
    <property type="entry name" value="SAM (S-ADENOSYL METHIONINE) TRANSPORTER"/>
    <property type="match status" value="1"/>
</dbReference>
<gene>
    <name evidence="14" type="ORF">DTER00134_LOCUS1518</name>
</gene>
<evidence type="ECO:0000256" key="3">
    <source>
        <dbReference type="ARBA" id="ARBA00021242"/>
    </source>
</evidence>
<keyword evidence="13" id="KW-0732">Signal</keyword>
<dbReference type="GO" id="GO:0015098">
    <property type="term" value="F:molybdate ion transmembrane transporter activity"/>
    <property type="evidence" value="ECO:0007669"/>
    <property type="project" value="InterPro"/>
</dbReference>
<name>A0A7S3VHM5_DUNTE</name>
<dbReference type="Pfam" id="PF05631">
    <property type="entry name" value="MFS_5"/>
    <property type="match status" value="1"/>
</dbReference>
<evidence type="ECO:0000256" key="7">
    <source>
        <dbReference type="ARBA" id="ARBA00022989"/>
    </source>
</evidence>
<dbReference type="SUPFAM" id="SSF103473">
    <property type="entry name" value="MFS general substrate transporter"/>
    <property type="match status" value="1"/>
</dbReference>
<dbReference type="CDD" id="cd17487">
    <property type="entry name" value="MFS_MFSD5_like"/>
    <property type="match status" value="1"/>
</dbReference>
<evidence type="ECO:0000256" key="13">
    <source>
        <dbReference type="SAM" id="SignalP"/>
    </source>
</evidence>
<feature type="transmembrane region" description="Helical" evidence="12">
    <location>
        <begin position="421"/>
        <end position="439"/>
    </location>
</feature>
<feature type="transmembrane region" description="Helical" evidence="12">
    <location>
        <begin position="128"/>
        <end position="149"/>
    </location>
</feature>
<organism evidence="14">
    <name type="scientific">Dunaliella tertiolecta</name>
    <name type="common">Green alga</name>
    <dbReference type="NCBI Taxonomy" id="3047"/>
    <lineage>
        <taxon>Eukaryota</taxon>
        <taxon>Viridiplantae</taxon>
        <taxon>Chlorophyta</taxon>
        <taxon>core chlorophytes</taxon>
        <taxon>Chlorophyceae</taxon>
        <taxon>CS clade</taxon>
        <taxon>Chlamydomonadales</taxon>
        <taxon>Dunaliellaceae</taxon>
        <taxon>Dunaliella</taxon>
    </lineage>
</organism>
<sequence length="462" mass="50523">MDIYWGVFTLACLAAAGLLFMQQGSGGVSPSAGANVGAYKRHMAIYVVIYSLMMLGDWLQGPYVYALYEYYGFTVKDIGRLFIAGFGSSMVFGTIVGSLADKHGRKKASLLYVVSYVLSCATKHSPDYWVLMVGRILGGISTSLLFSAFESWVVGEHLNRGFDPKWLGDTFSKAVFSGNGLMAILAGLVANTLVNTLQLGPVAPFDASAAVLLVGGVGIALLWTENYGESRHQTTLSHQFKMAFAAILSDTRVVLLGVMQSLFEASMYSFVFLWTPALSPNGETIPHGMIFSCFMASSMVGSALSPLLMKRYKVEAYMKYVFAISACSLGVPFLYHLHRQQDKNDPTAQLTGANQGITYEGKVQLLAFCVFELMVGVFWPSMMTMRASYVPEELRSTIINCFRIPLNLFVCVILYNVHLFPLSVMFGLCASFLAIAALCQMRMERIVVVMPITKGLGMSNGV</sequence>
<keyword evidence="7 12" id="KW-1133">Transmembrane helix</keyword>
<dbReference type="AlphaFoldDB" id="A0A7S3VHM5"/>
<evidence type="ECO:0000256" key="4">
    <source>
        <dbReference type="ARBA" id="ARBA00022448"/>
    </source>
</evidence>
<dbReference type="PANTHER" id="PTHR23516:SF1">
    <property type="entry name" value="MOLYBDATE-ANION TRANSPORTER"/>
    <property type="match status" value="1"/>
</dbReference>
<protein>
    <recommendedName>
        <fullName evidence="3">Molybdate-anion transporter</fullName>
    </recommendedName>
    <alternativeName>
        <fullName evidence="10">Major facilitator superfamily domain-containing protein 5</fullName>
    </alternativeName>
    <alternativeName>
        <fullName evidence="11">Molybdate transporter 2 homolog</fullName>
    </alternativeName>
</protein>
<dbReference type="GO" id="GO:0005886">
    <property type="term" value="C:plasma membrane"/>
    <property type="evidence" value="ECO:0007669"/>
    <property type="project" value="UniProtKB-SubCell"/>
</dbReference>
<keyword evidence="6 12" id="KW-0812">Transmembrane</keyword>
<comment type="function">
    <text evidence="1">Mediates high-affinity intracellular uptake of the rare oligo-element molybdenum.</text>
</comment>
<reference evidence="14" key="1">
    <citation type="submission" date="2021-01" db="EMBL/GenBank/DDBJ databases">
        <authorList>
            <person name="Corre E."/>
            <person name="Pelletier E."/>
            <person name="Niang G."/>
            <person name="Scheremetjew M."/>
            <person name="Finn R."/>
            <person name="Kale V."/>
            <person name="Holt S."/>
            <person name="Cochrane G."/>
            <person name="Meng A."/>
            <person name="Brown T."/>
            <person name="Cohen L."/>
        </authorList>
    </citation>
    <scope>NUCLEOTIDE SEQUENCE</scope>
    <source>
        <strain evidence="14">CCMP1320</strain>
    </source>
</reference>
<feature type="transmembrane region" description="Helical" evidence="12">
    <location>
        <begin position="365"/>
        <end position="385"/>
    </location>
</feature>
<feature type="transmembrane region" description="Helical" evidence="12">
    <location>
        <begin position="202"/>
        <end position="223"/>
    </location>
</feature>
<feature type="transmembrane region" description="Helical" evidence="12">
    <location>
        <begin position="78"/>
        <end position="100"/>
    </location>
</feature>
<evidence type="ECO:0000256" key="11">
    <source>
        <dbReference type="ARBA" id="ARBA00032555"/>
    </source>
</evidence>
<evidence type="ECO:0000313" key="14">
    <source>
        <dbReference type="EMBL" id="CAE0486479.1"/>
    </source>
</evidence>
<dbReference type="GO" id="GO:0006811">
    <property type="term" value="P:monoatomic ion transport"/>
    <property type="evidence" value="ECO:0007669"/>
    <property type="project" value="UniProtKB-KW"/>
</dbReference>
<evidence type="ECO:0000256" key="2">
    <source>
        <dbReference type="ARBA" id="ARBA00004651"/>
    </source>
</evidence>
<evidence type="ECO:0000256" key="5">
    <source>
        <dbReference type="ARBA" id="ARBA00022475"/>
    </source>
</evidence>
<evidence type="ECO:0000256" key="6">
    <source>
        <dbReference type="ARBA" id="ARBA00022692"/>
    </source>
</evidence>
<dbReference type="InterPro" id="IPR008509">
    <property type="entry name" value="MOT2/MFSD5"/>
</dbReference>
<dbReference type="EMBL" id="HBIP01003457">
    <property type="protein sequence ID" value="CAE0486479.1"/>
    <property type="molecule type" value="Transcribed_RNA"/>
</dbReference>
<feature type="signal peptide" evidence="13">
    <location>
        <begin position="1"/>
        <end position="27"/>
    </location>
</feature>
<feature type="transmembrane region" description="Helical" evidence="12">
    <location>
        <begin position="43"/>
        <end position="66"/>
    </location>
</feature>
<evidence type="ECO:0000256" key="8">
    <source>
        <dbReference type="ARBA" id="ARBA00023065"/>
    </source>
</evidence>
<feature type="chain" id="PRO_5030910049" description="Molybdate-anion transporter" evidence="13">
    <location>
        <begin position="28"/>
        <end position="462"/>
    </location>
</feature>
<proteinExistence type="predicted"/>
<keyword evidence="8" id="KW-0406">Ion transport</keyword>